<organism evidence="1 2">
    <name type="scientific">Aliarcobacter vitoriensis</name>
    <dbReference type="NCBI Taxonomy" id="2011099"/>
    <lineage>
        <taxon>Bacteria</taxon>
        <taxon>Pseudomonadati</taxon>
        <taxon>Campylobacterota</taxon>
        <taxon>Epsilonproteobacteria</taxon>
        <taxon>Campylobacterales</taxon>
        <taxon>Arcobacteraceae</taxon>
        <taxon>Aliarcobacter</taxon>
    </lineage>
</organism>
<keyword evidence="2" id="KW-1185">Reference proteome</keyword>
<proteinExistence type="predicted"/>
<dbReference type="RefSeq" id="WP_113895270.1">
    <property type="nucleotide sequence ID" value="NZ_JANJGA010000022.1"/>
</dbReference>
<evidence type="ECO:0000313" key="2">
    <source>
        <dbReference type="Proteomes" id="UP000252669"/>
    </source>
</evidence>
<gene>
    <name evidence="1" type="ORF">CRU91_10995</name>
</gene>
<dbReference type="AlphaFoldDB" id="A0A366MPE6"/>
<reference evidence="1 2" key="1">
    <citation type="submission" date="2017-10" db="EMBL/GenBank/DDBJ databases">
        <title>Genomics of the genus Arcobacter.</title>
        <authorList>
            <person name="Perez-Cataluna A."/>
            <person name="Figueras M.J."/>
        </authorList>
    </citation>
    <scope>NUCLEOTIDE SEQUENCE [LARGE SCALE GENOMIC DNA]</scope>
    <source>
        <strain evidence="1 2">CECT 9230</strain>
    </source>
</reference>
<protein>
    <submittedName>
        <fullName evidence="1">Uncharacterized protein</fullName>
    </submittedName>
</protein>
<accession>A0A366MPE6</accession>
<dbReference type="EMBL" id="PDKB01000023">
    <property type="protein sequence ID" value="RBQ28136.1"/>
    <property type="molecule type" value="Genomic_DNA"/>
</dbReference>
<dbReference type="Proteomes" id="UP000252669">
    <property type="component" value="Unassembled WGS sequence"/>
</dbReference>
<name>A0A366MPE6_9BACT</name>
<dbReference type="OrthoDB" id="5343599at2"/>
<evidence type="ECO:0000313" key="1">
    <source>
        <dbReference type="EMBL" id="RBQ28136.1"/>
    </source>
</evidence>
<sequence length="134" mass="15463">MAIFALQSIAGGFLDEDLQHFNKKFDDWCISFESYEEAMDIVQTLEEPDNIDIVEITPLSYPKYFFSQLQGTIYVTKQIEDKIICVVEPSIGSNFRIAICDLKTRSVRLTKTLYKNIPSIENAFANFKLIETYI</sequence>
<comment type="caution">
    <text evidence="1">The sequence shown here is derived from an EMBL/GenBank/DDBJ whole genome shotgun (WGS) entry which is preliminary data.</text>
</comment>